<evidence type="ECO:0000313" key="5">
    <source>
        <dbReference type="Proteomes" id="UP001139319"/>
    </source>
</evidence>
<evidence type="ECO:0000259" key="2">
    <source>
        <dbReference type="Pfam" id="PF13472"/>
    </source>
</evidence>
<accession>A0A9X2HU64</accession>
<keyword evidence="1" id="KW-0732">Signal</keyword>
<evidence type="ECO:0000259" key="3">
    <source>
        <dbReference type="Pfam" id="PF17996"/>
    </source>
</evidence>
<feature type="domain" description="SGNH hydrolase-type esterase" evidence="2">
    <location>
        <begin position="147"/>
        <end position="328"/>
    </location>
</feature>
<dbReference type="Gene3D" id="3.40.50.1110">
    <property type="entry name" value="SGNH hydrolase"/>
    <property type="match status" value="1"/>
</dbReference>
<organism evidence="4 5">
    <name type="scientific">Gilvimarinus xylanilyticus</name>
    <dbReference type="NCBI Taxonomy" id="2944139"/>
    <lineage>
        <taxon>Bacteria</taxon>
        <taxon>Pseudomonadati</taxon>
        <taxon>Pseudomonadota</taxon>
        <taxon>Gammaproteobacteria</taxon>
        <taxon>Cellvibrionales</taxon>
        <taxon>Cellvibrionaceae</taxon>
        <taxon>Gilvimarinus</taxon>
    </lineage>
</organism>
<dbReference type="AlphaFoldDB" id="A0A9X2HU64"/>
<protein>
    <submittedName>
        <fullName evidence="4">GDSL-type esterase/lipase family protein</fullName>
    </submittedName>
</protein>
<dbReference type="PANTHER" id="PTHR37834:SF2">
    <property type="entry name" value="ESTERASE, SGNH HYDROLASE-TYPE"/>
    <property type="match status" value="1"/>
</dbReference>
<feature type="signal peptide" evidence="1">
    <location>
        <begin position="1"/>
        <end position="23"/>
    </location>
</feature>
<dbReference type="EMBL" id="JAMFTH010000001">
    <property type="protein sequence ID" value="MCP8897694.1"/>
    <property type="molecule type" value="Genomic_DNA"/>
</dbReference>
<dbReference type="RefSeq" id="WP_253965996.1">
    <property type="nucleotide sequence ID" value="NZ_JAMFTH010000001.1"/>
</dbReference>
<evidence type="ECO:0000313" key="4">
    <source>
        <dbReference type="EMBL" id="MCP8897694.1"/>
    </source>
</evidence>
<dbReference type="Pfam" id="PF13472">
    <property type="entry name" value="Lipase_GDSL_2"/>
    <property type="match status" value="1"/>
</dbReference>
<sequence length="348" mass="38350">MKKQLMAIAVLSTLPVLSSYTLANSLSNSDQLRLQGRFWPVASSALAFTWPGSAFEYRFSGTQSSVNLQVSERMRFWLELDGEGRELWVEPGQKHYQLAKGLPLGEHQIRVTRLAESFTGVAQLQGLPDTDGQLLAAPAAPERKLLVIGDSITAGYGVEGESKDCSYSQQTSNPLKAYAGLSASELNADIHTIAWSGIGVWRSYGEEEPKSPTIAERRKLILGDDFDTPWNSANYQPNAVLINIGTNDFWQGSAPGYPQAMGEMLSDVRSDYPDTPVYFILSPMLGGEARVKQADDLTGLAEDEDVDVLDLGRIQPEDGYGCDWHPNEITNTRMADKLVDRLRTDLGW</sequence>
<dbReference type="InterPro" id="IPR040794">
    <property type="entry name" value="CE2_N"/>
</dbReference>
<dbReference type="Gene3D" id="2.60.120.260">
    <property type="entry name" value="Galactose-binding domain-like"/>
    <property type="match status" value="1"/>
</dbReference>
<dbReference type="GO" id="GO:0052689">
    <property type="term" value="F:carboxylic ester hydrolase activity"/>
    <property type="evidence" value="ECO:0007669"/>
    <property type="project" value="InterPro"/>
</dbReference>
<proteinExistence type="predicted"/>
<feature type="chain" id="PRO_5040812243" evidence="1">
    <location>
        <begin position="24"/>
        <end position="348"/>
    </location>
</feature>
<dbReference type="SUPFAM" id="SSF52266">
    <property type="entry name" value="SGNH hydrolase"/>
    <property type="match status" value="1"/>
</dbReference>
<dbReference type="InterPro" id="IPR037461">
    <property type="entry name" value="CtCE2-like_dom"/>
</dbReference>
<comment type="caution">
    <text evidence="4">The sequence shown here is derived from an EMBL/GenBank/DDBJ whole genome shotgun (WGS) entry which is preliminary data.</text>
</comment>
<dbReference type="Pfam" id="PF17996">
    <property type="entry name" value="CE2_N"/>
    <property type="match status" value="1"/>
</dbReference>
<feature type="domain" description="Carbohydrate esterase 2 N-terminal" evidence="3">
    <location>
        <begin position="35"/>
        <end position="138"/>
    </location>
</feature>
<keyword evidence="5" id="KW-1185">Reference proteome</keyword>
<reference evidence="4" key="1">
    <citation type="submission" date="2022-05" db="EMBL/GenBank/DDBJ databases">
        <authorList>
            <person name="Sun H.-N."/>
        </authorList>
    </citation>
    <scope>NUCLEOTIDE SEQUENCE</scope>
    <source>
        <strain evidence="4">HB14</strain>
    </source>
</reference>
<dbReference type="PANTHER" id="PTHR37834">
    <property type="entry name" value="GDSL-LIKE LIPASE/ACYLHYDROLASE DOMAIN PROTEIN (AFU_ORTHOLOGUE AFUA_2G00620)"/>
    <property type="match status" value="1"/>
</dbReference>
<dbReference type="CDD" id="cd01831">
    <property type="entry name" value="Endoglucanase_E_like"/>
    <property type="match status" value="1"/>
</dbReference>
<dbReference type="InterPro" id="IPR013830">
    <property type="entry name" value="SGNH_hydro"/>
</dbReference>
<evidence type="ECO:0000256" key="1">
    <source>
        <dbReference type="SAM" id="SignalP"/>
    </source>
</evidence>
<name>A0A9X2HU64_9GAMM</name>
<reference evidence="4" key="2">
    <citation type="submission" date="2023-01" db="EMBL/GenBank/DDBJ databases">
        <title>Gilvimarinus xylanilyticus HB14 isolated from Caulerpa lentillifera aquaculture base in Hainan, China.</title>
        <authorList>
            <person name="Zhang Y.-J."/>
        </authorList>
    </citation>
    <scope>NUCLEOTIDE SEQUENCE</scope>
    <source>
        <strain evidence="4">HB14</strain>
    </source>
</reference>
<dbReference type="Proteomes" id="UP001139319">
    <property type="component" value="Unassembled WGS sequence"/>
</dbReference>
<dbReference type="InterPro" id="IPR036514">
    <property type="entry name" value="SGNH_hydro_sf"/>
</dbReference>
<gene>
    <name evidence="4" type="ORF">M6D89_00120</name>
</gene>
<dbReference type="InterPro" id="IPR052762">
    <property type="entry name" value="PCW_deacetylase/CE"/>
</dbReference>